<name>A0AAV9QG98_9PEZI</name>
<gene>
    <name evidence="3" type="ORF">LTR25_002203</name>
</gene>
<organism evidence="3 4">
    <name type="scientific">Vermiconidia calcicola</name>
    <dbReference type="NCBI Taxonomy" id="1690605"/>
    <lineage>
        <taxon>Eukaryota</taxon>
        <taxon>Fungi</taxon>
        <taxon>Dikarya</taxon>
        <taxon>Ascomycota</taxon>
        <taxon>Pezizomycotina</taxon>
        <taxon>Dothideomycetes</taxon>
        <taxon>Dothideomycetidae</taxon>
        <taxon>Mycosphaerellales</taxon>
        <taxon>Extremaceae</taxon>
        <taxon>Vermiconidia</taxon>
    </lineage>
</organism>
<reference evidence="3 4" key="1">
    <citation type="submission" date="2023-06" db="EMBL/GenBank/DDBJ databases">
        <title>Black Yeasts Isolated from many extreme environments.</title>
        <authorList>
            <person name="Coleine C."/>
            <person name="Stajich J.E."/>
            <person name="Selbmann L."/>
        </authorList>
    </citation>
    <scope>NUCLEOTIDE SEQUENCE [LARGE SCALE GENOMIC DNA]</scope>
    <source>
        <strain evidence="3 4">CCFEE 5887</strain>
    </source>
</reference>
<dbReference type="SMART" id="SM00382">
    <property type="entry name" value="AAA"/>
    <property type="match status" value="1"/>
</dbReference>
<dbReference type="GO" id="GO:0016887">
    <property type="term" value="F:ATP hydrolysis activity"/>
    <property type="evidence" value="ECO:0007669"/>
    <property type="project" value="InterPro"/>
</dbReference>
<dbReference type="InterPro" id="IPR056599">
    <property type="entry name" value="AAA_lid_fung"/>
</dbReference>
<accession>A0AAV9QG98</accession>
<dbReference type="Pfam" id="PF00004">
    <property type="entry name" value="AAA"/>
    <property type="match status" value="1"/>
</dbReference>
<dbReference type="InterPro" id="IPR054289">
    <property type="entry name" value="DUF7025"/>
</dbReference>
<dbReference type="Proteomes" id="UP001345827">
    <property type="component" value="Unassembled WGS sequence"/>
</dbReference>
<feature type="domain" description="AAA+ ATPase" evidence="2">
    <location>
        <begin position="286"/>
        <end position="413"/>
    </location>
</feature>
<dbReference type="GO" id="GO:0005524">
    <property type="term" value="F:ATP binding"/>
    <property type="evidence" value="ECO:0007669"/>
    <property type="project" value="InterPro"/>
</dbReference>
<feature type="region of interest" description="Disordered" evidence="1">
    <location>
        <begin position="234"/>
        <end position="257"/>
    </location>
</feature>
<dbReference type="InterPro" id="IPR027417">
    <property type="entry name" value="P-loop_NTPase"/>
</dbReference>
<dbReference type="Pfam" id="PF23232">
    <property type="entry name" value="AAA_lid_13"/>
    <property type="match status" value="1"/>
</dbReference>
<evidence type="ECO:0000259" key="2">
    <source>
        <dbReference type="SMART" id="SM00382"/>
    </source>
</evidence>
<evidence type="ECO:0000256" key="1">
    <source>
        <dbReference type="SAM" id="MobiDB-lite"/>
    </source>
</evidence>
<proteinExistence type="predicted"/>
<evidence type="ECO:0000313" key="3">
    <source>
        <dbReference type="EMBL" id="KAK5542318.1"/>
    </source>
</evidence>
<dbReference type="SUPFAM" id="SSF52540">
    <property type="entry name" value="P-loop containing nucleoside triphosphate hydrolases"/>
    <property type="match status" value="1"/>
</dbReference>
<dbReference type="PANTHER" id="PTHR46411:SF2">
    <property type="entry name" value="AAA+ ATPASE DOMAIN-CONTAINING PROTEIN"/>
    <property type="match status" value="1"/>
</dbReference>
<dbReference type="InterPro" id="IPR003959">
    <property type="entry name" value="ATPase_AAA_core"/>
</dbReference>
<comment type="caution">
    <text evidence="3">The sequence shown here is derived from an EMBL/GenBank/DDBJ whole genome shotgun (WGS) entry which is preliminary data.</text>
</comment>
<dbReference type="AlphaFoldDB" id="A0AAV9QG98"/>
<dbReference type="Gene3D" id="3.40.50.300">
    <property type="entry name" value="P-loop containing nucleotide triphosphate hydrolases"/>
    <property type="match status" value="1"/>
</dbReference>
<dbReference type="PANTHER" id="PTHR46411">
    <property type="entry name" value="FAMILY ATPASE, PUTATIVE-RELATED"/>
    <property type="match status" value="1"/>
</dbReference>
<feature type="compositionally biased region" description="Polar residues" evidence="1">
    <location>
        <begin position="240"/>
        <end position="257"/>
    </location>
</feature>
<protein>
    <recommendedName>
        <fullName evidence="2">AAA+ ATPase domain-containing protein</fullName>
    </recommendedName>
</protein>
<dbReference type="CDD" id="cd19481">
    <property type="entry name" value="RecA-like_protease"/>
    <property type="match status" value="1"/>
</dbReference>
<dbReference type="EMBL" id="JAXLQG010000003">
    <property type="protein sequence ID" value="KAK5542318.1"/>
    <property type="molecule type" value="Genomic_DNA"/>
</dbReference>
<keyword evidence="4" id="KW-1185">Reference proteome</keyword>
<sequence length="514" mass="58665">MIPNRPVLFPDFDVDQTIEGPYLLVYSCYPIMTQLLSELEPQDQTLIRMLFDVCLENFGDLYQLAEEHKKRRVVSVKSLSFIFQPGDVLASTEGRFLQGYMMSSWSLLLKKSRPSKGRHHGRDDDKQPVVHQHEWEVETWAWTYDGVSNRTEGATIIAVQSVEDDEEIKLDSLVSCPLQYAADAVRSTLETRGRTFQRFEDKVFVSYQEEDNLGFSNIDERYMIDMATYKRLHQDDESRIPTNSSRSPGQTYPESASDQSVYLYPPTVIGYSMCLKKWDVIVGKGNGLVVLLHGPPGTGKTFTAEGVAEFARKPLYRVTCGDIGTTPEGVEKSPQSILHLGKIWDCVVLLDEADVFLEERGDGELQRNALVSVFLRCLDHYDGILILTSSRVGTFDEAFKSRVQLSLHYEKVKGPQRRKIWRNFINRVREIDSANVDADEILDNIEELSGHPMNGREIRNSITTARQLAQYKGQTFGFAHLKHVINVAQRFDKYLRDVREGMSDDDIKRGQGLR</sequence>
<dbReference type="Pfam" id="PF22942">
    <property type="entry name" value="DUF7025"/>
    <property type="match status" value="1"/>
</dbReference>
<dbReference type="InterPro" id="IPR003593">
    <property type="entry name" value="AAA+_ATPase"/>
</dbReference>
<evidence type="ECO:0000313" key="4">
    <source>
        <dbReference type="Proteomes" id="UP001345827"/>
    </source>
</evidence>